<evidence type="ECO:0000313" key="4">
    <source>
        <dbReference type="Proteomes" id="UP001597063"/>
    </source>
</evidence>
<evidence type="ECO:0000256" key="2">
    <source>
        <dbReference type="ARBA" id="ARBA00023002"/>
    </source>
</evidence>
<dbReference type="Proteomes" id="UP001597063">
    <property type="component" value="Unassembled WGS sequence"/>
</dbReference>
<dbReference type="PRINTS" id="PR00081">
    <property type="entry name" value="GDHRDH"/>
</dbReference>
<dbReference type="GO" id="GO:0016491">
    <property type="term" value="F:oxidoreductase activity"/>
    <property type="evidence" value="ECO:0007669"/>
    <property type="project" value="UniProtKB-KW"/>
</dbReference>
<dbReference type="InterPro" id="IPR020904">
    <property type="entry name" value="Sc_DH/Rdtase_CS"/>
</dbReference>
<dbReference type="CDD" id="cd05233">
    <property type="entry name" value="SDR_c"/>
    <property type="match status" value="1"/>
</dbReference>
<dbReference type="PANTHER" id="PTHR24321">
    <property type="entry name" value="DEHYDROGENASES, SHORT CHAIN"/>
    <property type="match status" value="1"/>
</dbReference>
<dbReference type="InterPro" id="IPR036291">
    <property type="entry name" value="NAD(P)-bd_dom_sf"/>
</dbReference>
<keyword evidence="2 3" id="KW-0560">Oxidoreductase</keyword>
<accession>A0ABW2XP96</accession>
<dbReference type="SUPFAM" id="SSF51735">
    <property type="entry name" value="NAD(P)-binding Rossmann-fold domains"/>
    <property type="match status" value="1"/>
</dbReference>
<gene>
    <name evidence="3" type="ORF">ACFQZM_22000</name>
</gene>
<dbReference type="NCBIfam" id="NF005559">
    <property type="entry name" value="PRK07231.1"/>
    <property type="match status" value="1"/>
</dbReference>
<dbReference type="RefSeq" id="WP_131760368.1">
    <property type="nucleotide sequence ID" value="NZ_CAACUY010000112.1"/>
</dbReference>
<dbReference type="Gene3D" id="3.40.50.720">
    <property type="entry name" value="NAD(P)-binding Rossmann-like Domain"/>
    <property type="match status" value="1"/>
</dbReference>
<evidence type="ECO:0000313" key="3">
    <source>
        <dbReference type="EMBL" id="MFD0687188.1"/>
    </source>
</evidence>
<dbReference type="PANTHER" id="PTHR24321:SF14">
    <property type="entry name" value="SHORT-CHAIN TYPE DEHYDROGENASE_REDUCTASE BLR2146-RELATED"/>
    <property type="match status" value="1"/>
</dbReference>
<dbReference type="PROSITE" id="PS00061">
    <property type="entry name" value="ADH_SHORT"/>
    <property type="match status" value="1"/>
</dbReference>
<sequence>MPLLEDKVAIVTGGASGIGAATARILAREGAAVAVADIDGPGAAKVADAITAAGGRAVPVTADVAEPDQVAAMVAAAVGEFGGLDVLHSNAMLGDPAVMGADGAVTDLDPDVWDKVMRVNVRGYMLGAKYAIPEMLARGGGVIVNTASVTGFLSELARPAYGTSKAAILGLTRNIATQYGRRGVRCVAVAPGVVLTEGLKANMPPQAREMMAAHHLTGRLGEPEDVGELVAFLASDLAGFITGCAVPVDGGLSAHVASYADERRFMEAAAQHGRR</sequence>
<dbReference type="PRINTS" id="PR00080">
    <property type="entry name" value="SDRFAMILY"/>
</dbReference>
<reference evidence="4" key="1">
    <citation type="journal article" date="2019" name="Int. J. Syst. Evol. Microbiol.">
        <title>The Global Catalogue of Microorganisms (GCM) 10K type strain sequencing project: providing services to taxonomists for standard genome sequencing and annotation.</title>
        <authorList>
            <consortium name="The Broad Institute Genomics Platform"/>
            <consortium name="The Broad Institute Genome Sequencing Center for Infectious Disease"/>
            <person name="Wu L."/>
            <person name="Ma J."/>
        </authorList>
    </citation>
    <scope>NUCLEOTIDE SEQUENCE [LARGE SCALE GENOMIC DNA]</scope>
    <source>
        <strain evidence="4">JCM 9371</strain>
    </source>
</reference>
<comment type="similarity">
    <text evidence="1">Belongs to the short-chain dehydrogenases/reductases (SDR) family.</text>
</comment>
<dbReference type="EC" id="1.1.1.-" evidence="3"/>
<dbReference type="InterPro" id="IPR002347">
    <property type="entry name" value="SDR_fam"/>
</dbReference>
<dbReference type="Pfam" id="PF13561">
    <property type="entry name" value="adh_short_C2"/>
    <property type="match status" value="1"/>
</dbReference>
<evidence type="ECO:0000256" key="1">
    <source>
        <dbReference type="ARBA" id="ARBA00006484"/>
    </source>
</evidence>
<organism evidence="3 4">
    <name type="scientific">Actinomadura fibrosa</name>
    <dbReference type="NCBI Taxonomy" id="111802"/>
    <lineage>
        <taxon>Bacteria</taxon>
        <taxon>Bacillati</taxon>
        <taxon>Actinomycetota</taxon>
        <taxon>Actinomycetes</taxon>
        <taxon>Streptosporangiales</taxon>
        <taxon>Thermomonosporaceae</taxon>
        <taxon>Actinomadura</taxon>
    </lineage>
</organism>
<proteinExistence type="inferred from homology"/>
<dbReference type="EMBL" id="JBHTGP010000012">
    <property type="protein sequence ID" value="MFD0687188.1"/>
    <property type="molecule type" value="Genomic_DNA"/>
</dbReference>
<protein>
    <submittedName>
        <fullName evidence="3">SDR family NAD(P)-dependent oxidoreductase</fullName>
        <ecNumber evidence="3">1.1.1.-</ecNumber>
    </submittedName>
</protein>
<comment type="caution">
    <text evidence="3">The sequence shown here is derived from an EMBL/GenBank/DDBJ whole genome shotgun (WGS) entry which is preliminary data.</text>
</comment>
<keyword evidence="4" id="KW-1185">Reference proteome</keyword>
<name>A0ABW2XP96_9ACTN</name>